<evidence type="ECO:0000313" key="3">
    <source>
        <dbReference type="Proteomes" id="UP000015101"/>
    </source>
</evidence>
<dbReference type="AlphaFoldDB" id="T1FLT7"/>
<dbReference type="EnsemblMetazoa" id="HelroT184707">
    <property type="protein sequence ID" value="HelroP184707"/>
    <property type="gene ID" value="HelroG184707"/>
</dbReference>
<dbReference type="RefSeq" id="XP_009017755.1">
    <property type="nucleotide sequence ID" value="XM_009019507.1"/>
</dbReference>
<dbReference type="EMBL" id="AMQM01011548">
    <property type="status" value="NOT_ANNOTATED_CDS"/>
    <property type="molecule type" value="Genomic_DNA"/>
</dbReference>
<dbReference type="Proteomes" id="UP000015101">
    <property type="component" value="Unassembled WGS sequence"/>
</dbReference>
<dbReference type="GeneID" id="20209786"/>
<gene>
    <name evidence="2" type="primary">20209786</name>
    <name evidence="1" type="ORF">HELRODRAFT_184707</name>
</gene>
<evidence type="ECO:0000313" key="2">
    <source>
        <dbReference type="EnsemblMetazoa" id="HelroP184707"/>
    </source>
</evidence>
<reference evidence="2" key="3">
    <citation type="submission" date="2015-06" db="UniProtKB">
        <authorList>
            <consortium name="EnsemblMetazoa"/>
        </authorList>
    </citation>
    <scope>IDENTIFICATION</scope>
</reference>
<dbReference type="InParanoid" id="T1FLT7"/>
<keyword evidence="3" id="KW-1185">Reference proteome</keyword>
<dbReference type="KEGG" id="hro:HELRODRAFT_184707"/>
<protein>
    <submittedName>
        <fullName evidence="1 2">Uncharacterized protein</fullName>
    </submittedName>
</protein>
<evidence type="ECO:0000313" key="1">
    <source>
        <dbReference type="EMBL" id="ESO04147.1"/>
    </source>
</evidence>
<reference evidence="1 3" key="2">
    <citation type="journal article" date="2013" name="Nature">
        <title>Insights into bilaterian evolution from three spiralian genomes.</title>
        <authorList>
            <person name="Simakov O."/>
            <person name="Marletaz F."/>
            <person name="Cho S.J."/>
            <person name="Edsinger-Gonzales E."/>
            <person name="Havlak P."/>
            <person name="Hellsten U."/>
            <person name="Kuo D.H."/>
            <person name="Larsson T."/>
            <person name="Lv J."/>
            <person name="Arendt D."/>
            <person name="Savage R."/>
            <person name="Osoegawa K."/>
            <person name="de Jong P."/>
            <person name="Grimwood J."/>
            <person name="Chapman J.A."/>
            <person name="Shapiro H."/>
            <person name="Aerts A."/>
            <person name="Otillar R.P."/>
            <person name="Terry A.Y."/>
            <person name="Boore J.L."/>
            <person name="Grigoriev I.V."/>
            <person name="Lindberg D.R."/>
            <person name="Seaver E.C."/>
            <person name="Weisblat D.A."/>
            <person name="Putnam N.H."/>
            <person name="Rokhsar D.S."/>
        </authorList>
    </citation>
    <scope>NUCLEOTIDE SEQUENCE</scope>
</reference>
<accession>T1FLT7</accession>
<proteinExistence type="predicted"/>
<sequence>TNNRWRCATLKEADVDDVIWTDPTFKVGAQWDRATTVSWNKKVLDSLGWFGPITNMHPQAVWISPELHHTEAFMCRLEVHEYVMLINAKESIESLYIDGRKYGGLMHHYQSQLVDVITMKENNTIIAAEVVNEK</sequence>
<dbReference type="EMBL" id="KB096506">
    <property type="protein sequence ID" value="ESO04147.1"/>
    <property type="molecule type" value="Genomic_DNA"/>
</dbReference>
<reference evidence="3" key="1">
    <citation type="submission" date="2012-12" db="EMBL/GenBank/DDBJ databases">
        <authorList>
            <person name="Hellsten U."/>
            <person name="Grimwood J."/>
            <person name="Chapman J.A."/>
            <person name="Shapiro H."/>
            <person name="Aerts A."/>
            <person name="Otillar R.P."/>
            <person name="Terry A.Y."/>
            <person name="Boore J.L."/>
            <person name="Simakov O."/>
            <person name="Marletaz F."/>
            <person name="Cho S.-J."/>
            <person name="Edsinger-Gonzales E."/>
            <person name="Havlak P."/>
            <person name="Kuo D.-H."/>
            <person name="Larsson T."/>
            <person name="Lv J."/>
            <person name="Arendt D."/>
            <person name="Savage R."/>
            <person name="Osoegawa K."/>
            <person name="de Jong P."/>
            <person name="Lindberg D.R."/>
            <person name="Seaver E.C."/>
            <person name="Weisblat D.A."/>
            <person name="Putnam N.H."/>
            <person name="Grigoriev I.V."/>
            <person name="Rokhsar D.S."/>
        </authorList>
    </citation>
    <scope>NUCLEOTIDE SEQUENCE</scope>
</reference>
<name>T1FLT7_HELRO</name>
<organism evidence="2 3">
    <name type="scientific">Helobdella robusta</name>
    <name type="common">Californian leech</name>
    <dbReference type="NCBI Taxonomy" id="6412"/>
    <lineage>
        <taxon>Eukaryota</taxon>
        <taxon>Metazoa</taxon>
        <taxon>Spiralia</taxon>
        <taxon>Lophotrochozoa</taxon>
        <taxon>Annelida</taxon>
        <taxon>Clitellata</taxon>
        <taxon>Hirudinea</taxon>
        <taxon>Rhynchobdellida</taxon>
        <taxon>Glossiphoniidae</taxon>
        <taxon>Helobdella</taxon>
    </lineage>
</organism>
<dbReference type="CTD" id="20209786"/>
<dbReference type="HOGENOM" id="CLU_1901441_0_0_1"/>